<name>A0A699KFA4_TANCI</name>
<protein>
    <submittedName>
        <fullName evidence="2">Uncharacterized protein</fullName>
    </submittedName>
</protein>
<evidence type="ECO:0000256" key="1">
    <source>
        <dbReference type="SAM" id="MobiDB-lite"/>
    </source>
</evidence>
<comment type="caution">
    <text evidence="2">The sequence shown here is derived from an EMBL/GenBank/DDBJ whole genome shotgun (WGS) entry which is preliminary data.</text>
</comment>
<feature type="non-terminal residue" evidence="2">
    <location>
        <position position="279"/>
    </location>
</feature>
<feature type="non-terminal residue" evidence="2">
    <location>
        <position position="1"/>
    </location>
</feature>
<gene>
    <name evidence="2" type="ORF">Tci_663131</name>
</gene>
<dbReference type="EMBL" id="BKCJ010512607">
    <property type="protein sequence ID" value="GFA91159.1"/>
    <property type="molecule type" value="Genomic_DNA"/>
</dbReference>
<dbReference type="AlphaFoldDB" id="A0A699KFA4"/>
<feature type="region of interest" description="Disordered" evidence="1">
    <location>
        <begin position="212"/>
        <end position="279"/>
    </location>
</feature>
<organism evidence="2">
    <name type="scientific">Tanacetum cinerariifolium</name>
    <name type="common">Dalmatian daisy</name>
    <name type="synonym">Chrysanthemum cinerariifolium</name>
    <dbReference type="NCBI Taxonomy" id="118510"/>
    <lineage>
        <taxon>Eukaryota</taxon>
        <taxon>Viridiplantae</taxon>
        <taxon>Streptophyta</taxon>
        <taxon>Embryophyta</taxon>
        <taxon>Tracheophyta</taxon>
        <taxon>Spermatophyta</taxon>
        <taxon>Magnoliopsida</taxon>
        <taxon>eudicotyledons</taxon>
        <taxon>Gunneridae</taxon>
        <taxon>Pentapetalae</taxon>
        <taxon>asterids</taxon>
        <taxon>campanulids</taxon>
        <taxon>Asterales</taxon>
        <taxon>Asteraceae</taxon>
        <taxon>Asteroideae</taxon>
        <taxon>Anthemideae</taxon>
        <taxon>Anthemidinae</taxon>
        <taxon>Tanacetum</taxon>
    </lineage>
</organism>
<sequence>WVFNSLVHSSHALSALRRSGLRTASTTAKPCQGDSLEFYLITGSIHTDQQGTVVLATLFNGSLVWGCDRLVSRAKVIENQVMAISIILISSDSLEESVGASTARVILFGTIPTTIPPTTPTIDLPVIHDDTQLTPIVLPTIPTIPHVAPTIQYTSLFIDTDLSDSDTPDSPQLQDPPDVLILSEQPIPIGRPYRTQPDGVLKMLTAGKSVGSLPTHRLESRYPSDSSSSDSSSRHSSLSYAISETFCDSSTGTSKRPSRKRCRSSSVPVSSLMCGALSP</sequence>
<reference evidence="2" key="1">
    <citation type="journal article" date="2019" name="Sci. Rep.">
        <title>Draft genome of Tanacetum cinerariifolium, the natural source of mosquito coil.</title>
        <authorList>
            <person name="Yamashiro T."/>
            <person name="Shiraishi A."/>
            <person name="Satake H."/>
            <person name="Nakayama K."/>
        </authorList>
    </citation>
    <scope>NUCLEOTIDE SEQUENCE</scope>
</reference>
<evidence type="ECO:0000313" key="2">
    <source>
        <dbReference type="EMBL" id="GFA91159.1"/>
    </source>
</evidence>
<accession>A0A699KFA4</accession>
<feature type="compositionally biased region" description="Low complexity" evidence="1">
    <location>
        <begin position="223"/>
        <end position="243"/>
    </location>
</feature>
<proteinExistence type="predicted"/>